<accession>A0A8J2XSF3</accession>
<reference evidence="3" key="2">
    <citation type="submission" date="2020-09" db="EMBL/GenBank/DDBJ databases">
        <authorList>
            <person name="Sun Q."/>
            <person name="Zhou Y."/>
        </authorList>
    </citation>
    <scope>NUCLEOTIDE SEQUENCE</scope>
    <source>
        <strain evidence="3">CGMCC 1.15448</strain>
    </source>
</reference>
<comment type="caution">
    <text evidence="3">The sequence shown here is derived from an EMBL/GenBank/DDBJ whole genome shotgun (WGS) entry which is preliminary data.</text>
</comment>
<keyword evidence="1" id="KW-0732">Signal</keyword>
<dbReference type="EMBL" id="BMJC01000002">
    <property type="protein sequence ID" value="GGA94532.1"/>
    <property type="molecule type" value="Genomic_DNA"/>
</dbReference>
<dbReference type="SUPFAM" id="SSF101874">
    <property type="entry name" value="YceI-like"/>
    <property type="match status" value="1"/>
</dbReference>
<feature type="domain" description="Lipid/polyisoprenoid-binding YceI-like" evidence="2">
    <location>
        <begin position="50"/>
        <end position="186"/>
    </location>
</feature>
<proteinExistence type="predicted"/>
<evidence type="ECO:0000256" key="1">
    <source>
        <dbReference type="SAM" id="SignalP"/>
    </source>
</evidence>
<organism evidence="3 4">
    <name type="scientific">Puia dinghuensis</name>
    <dbReference type="NCBI Taxonomy" id="1792502"/>
    <lineage>
        <taxon>Bacteria</taxon>
        <taxon>Pseudomonadati</taxon>
        <taxon>Bacteroidota</taxon>
        <taxon>Chitinophagia</taxon>
        <taxon>Chitinophagales</taxon>
        <taxon>Chitinophagaceae</taxon>
        <taxon>Puia</taxon>
    </lineage>
</organism>
<keyword evidence="4" id="KW-1185">Reference proteome</keyword>
<dbReference type="RefSeq" id="WP_188930663.1">
    <property type="nucleotide sequence ID" value="NZ_BMJC01000002.1"/>
</dbReference>
<dbReference type="Gene3D" id="2.40.128.110">
    <property type="entry name" value="Lipid/polyisoprenoid-binding, YceI-like"/>
    <property type="match status" value="1"/>
</dbReference>
<reference evidence="3" key="1">
    <citation type="journal article" date="2014" name="Int. J. Syst. Evol. Microbiol.">
        <title>Complete genome sequence of Corynebacterium casei LMG S-19264T (=DSM 44701T), isolated from a smear-ripened cheese.</title>
        <authorList>
            <consortium name="US DOE Joint Genome Institute (JGI-PGF)"/>
            <person name="Walter F."/>
            <person name="Albersmeier A."/>
            <person name="Kalinowski J."/>
            <person name="Ruckert C."/>
        </authorList>
    </citation>
    <scope>NUCLEOTIDE SEQUENCE</scope>
    <source>
        <strain evidence="3">CGMCC 1.15448</strain>
    </source>
</reference>
<sequence length="191" mass="20337">MKRTLILLFPLLSAGLLSSAQVRYAGTTVDLVVSGTSTLHDWNMKSVKADCSGVFTLNSAGQITSVEDLVFSTPATALKSEHTSMDNNAYKALKTEKNPLITFTVSSVSITPAKGSASTVTCKGKLNLAGSTRDEQVVALCQPNADNTITVTGIEKISMKDFNIDPPTFMLGTIKTGNDITLSFTLLLKRS</sequence>
<feature type="signal peptide" evidence="1">
    <location>
        <begin position="1"/>
        <end position="25"/>
    </location>
</feature>
<gene>
    <name evidence="3" type="ORF">GCM10011511_17280</name>
</gene>
<dbReference type="Proteomes" id="UP000607559">
    <property type="component" value="Unassembled WGS sequence"/>
</dbReference>
<feature type="chain" id="PRO_5035201638" description="Lipid/polyisoprenoid-binding YceI-like domain-containing protein" evidence="1">
    <location>
        <begin position="26"/>
        <end position="191"/>
    </location>
</feature>
<protein>
    <recommendedName>
        <fullName evidence="2">Lipid/polyisoprenoid-binding YceI-like domain-containing protein</fullName>
    </recommendedName>
</protein>
<evidence type="ECO:0000313" key="4">
    <source>
        <dbReference type="Proteomes" id="UP000607559"/>
    </source>
</evidence>
<evidence type="ECO:0000259" key="2">
    <source>
        <dbReference type="Pfam" id="PF04264"/>
    </source>
</evidence>
<dbReference type="InterPro" id="IPR036761">
    <property type="entry name" value="TTHA0802/YceI-like_sf"/>
</dbReference>
<dbReference type="InterPro" id="IPR007372">
    <property type="entry name" value="Lipid/polyisoprenoid-bd_YceI"/>
</dbReference>
<evidence type="ECO:0000313" key="3">
    <source>
        <dbReference type="EMBL" id="GGA94532.1"/>
    </source>
</evidence>
<dbReference type="AlphaFoldDB" id="A0A8J2XSF3"/>
<dbReference type="Pfam" id="PF04264">
    <property type="entry name" value="YceI"/>
    <property type="match status" value="1"/>
</dbReference>
<name>A0A8J2XSF3_9BACT</name>